<dbReference type="Gramene" id="TuG1812G0200005685.01.T02">
    <property type="protein sequence ID" value="TuG1812G0200005685.01.T02.cds468159"/>
    <property type="gene ID" value="TuG1812G0200005685.01"/>
</dbReference>
<reference evidence="2" key="2">
    <citation type="submission" date="2018-03" db="EMBL/GenBank/DDBJ databases">
        <title>The Triticum urartu genome reveals the dynamic nature of wheat genome evolution.</title>
        <authorList>
            <person name="Ling H."/>
            <person name="Ma B."/>
            <person name="Shi X."/>
            <person name="Liu H."/>
            <person name="Dong L."/>
            <person name="Sun H."/>
            <person name="Cao Y."/>
            <person name="Gao Q."/>
            <person name="Zheng S."/>
            <person name="Li Y."/>
            <person name="Yu Y."/>
            <person name="Du H."/>
            <person name="Qi M."/>
            <person name="Li Y."/>
            <person name="Yu H."/>
            <person name="Cui Y."/>
            <person name="Wang N."/>
            <person name="Chen C."/>
            <person name="Wu H."/>
            <person name="Zhao Y."/>
            <person name="Zhang J."/>
            <person name="Li Y."/>
            <person name="Zhou W."/>
            <person name="Zhang B."/>
            <person name="Hu W."/>
            <person name="Eijk M."/>
            <person name="Tang J."/>
            <person name="Witsenboer H."/>
            <person name="Zhao S."/>
            <person name="Li Z."/>
            <person name="Zhang A."/>
            <person name="Wang D."/>
            <person name="Liang C."/>
        </authorList>
    </citation>
    <scope>NUCLEOTIDE SEQUENCE [LARGE SCALE GENOMIC DNA]</scope>
    <source>
        <strain evidence="2">cv. G1812</strain>
    </source>
</reference>
<name>A0A8R7PKB4_TRIUA</name>
<reference evidence="2" key="3">
    <citation type="submission" date="2022-06" db="UniProtKB">
        <authorList>
            <consortium name="EnsemblPlants"/>
        </authorList>
    </citation>
    <scope>IDENTIFICATION</scope>
</reference>
<dbReference type="EnsemblPlants" id="TuG1812G0200005685.01.T01">
    <property type="protein sequence ID" value="TuG1812G0200005685.01.T01.cds468159"/>
    <property type="gene ID" value="TuG1812G0200005685.01"/>
</dbReference>
<proteinExistence type="predicted"/>
<feature type="region of interest" description="Disordered" evidence="1">
    <location>
        <begin position="20"/>
        <end position="40"/>
    </location>
</feature>
<protein>
    <submittedName>
        <fullName evidence="2">Uncharacterized protein</fullName>
    </submittedName>
</protein>
<organism evidence="2 3">
    <name type="scientific">Triticum urartu</name>
    <name type="common">Red wild einkorn</name>
    <name type="synonym">Crithodium urartu</name>
    <dbReference type="NCBI Taxonomy" id="4572"/>
    <lineage>
        <taxon>Eukaryota</taxon>
        <taxon>Viridiplantae</taxon>
        <taxon>Streptophyta</taxon>
        <taxon>Embryophyta</taxon>
        <taxon>Tracheophyta</taxon>
        <taxon>Spermatophyta</taxon>
        <taxon>Magnoliopsida</taxon>
        <taxon>Liliopsida</taxon>
        <taxon>Poales</taxon>
        <taxon>Poaceae</taxon>
        <taxon>BOP clade</taxon>
        <taxon>Pooideae</taxon>
        <taxon>Triticodae</taxon>
        <taxon>Triticeae</taxon>
        <taxon>Triticinae</taxon>
        <taxon>Triticum</taxon>
    </lineage>
</organism>
<keyword evidence="3" id="KW-1185">Reference proteome</keyword>
<evidence type="ECO:0000256" key="1">
    <source>
        <dbReference type="SAM" id="MobiDB-lite"/>
    </source>
</evidence>
<evidence type="ECO:0000313" key="2">
    <source>
        <dbReference type="EnsemblPlants" id="TuG1812G0200005685.01.T01.cds468159"/>
    </source>
</evidence>
<dbReference type="AlphaFoldDB" id="A0A8R7PKB4"/>
<sequence length="103" mass="10508">AAQPQIPKSSLTASRLWDQSARLSSADRGGGPDPVPSWVSTASGGAVPALGRLDAVGAAPAGLALFQAALEGTLLRHSEVDLAPYFFLPQSAILHSCPLLMCG</sequence>
<accession>A0A8R7PKB4</accession>
<dbReference type="Gramene" id="TuG1812G0200005685.01.T01">
    <property type="protein sequence ID" value="TuG1812G0200005685.01.T01.cds468159"/>
    <property type="gene ID" value="TuG1812G0200005685.01"/>
</dbReference>
<evidence type="ECO:0000313" key="3">
    <source>
        <dbReference type="Proteomes" id="UP000015106"/>
    </source>
</evidence>
<dbReference type="Proteomes" id="UP000015106">
    <property type="component" value="Chromosome 2"/>
</dbReference>
<dbReference type="EnsemblPlants" id="TuG1812G0200005685.01.T02">
    <property type="protein sequence ID" value="TuG1812G0200005685.01.T02.cds468159"/>
    <property type="gene ID" value="TuG1812G0200005685.01"/>
</dbReference>
<reference evidence="3" key="1">
    <citation type="journal article" date="2013" name="Nature">
        <title>Draft genome of the wheat A-genome progenitor Triticum urartu.</title>
        <authorList>
            <person name="Ling H.Q."/>
            <person name="Zhao S."/>
            <person name="Liu D."/>
            <person name="Wang J."/>
            <person name="Sun H."/>
            <person name="Zhang C."/>
            <person name="Fan H."/>
            <person name="Li D."/>
            <person name="Dong L."/>
            <person name="Tao Y."/>
            <person name="Gao C."/>
            <person name="Wu H."/>
            <person name="Li Y."/>
            <person name="Cui Y."/>
            <person name="Guo X."/>
            <person name="Zheng S."/>
            <person name="Wang B."/>
            <person name="Yu K."/>
            <person name="Liang Q."/>
            <person name="Yang W."/>
            <person name="Lou X."/>
            <person name="Chen J."/>
            <person name="Feng M."/>
            <person name="Jian J."/>
            <person name="Zhang X."/>
            <person name="Luo G."/>
            <person name="Jiang Y."/>
            <person name="Liu J."/>
            <person name="Wang Z."/>
            <person name="Sha Y."/>
            <person name="Zhang B."/>
            <person name="Wu H."/>
            <person name="Tang D."/>
            <person name="Shen Q."/>
            <person name="Xue P."/>
            <person name="Zou S."/>
            <person name="Wang X."/>
            <person name="Liu X."/>
            <person name="Wang F."/>
            <person name="Yang Y."/>
            <person name="An X."/>
            <person name="Dong Z."/>
            <person name="Zhang K."/>
            <person name="Zhang X."/>
            <person name="Luo M.C."/>
            <person name="Dvorak J."/>
            <person name="Tong Y."/>
            <person name="Wang J."/>
            <person name="Yang H."/>
            <person name="Li Z."/>
            <person name="Wang D."/>
            <person name="Zhang A."/>
            <person name="Wang J."/>
        </authorList>
    </citation>
    <scope>NUCLEOTIDE SEQUENCE</scope>
    <source>
        <strain evidence="3">cv. G1812</strain>
    </source>
</reference>